<keyword evidence="3" id="KW-1185">Reference proteome</keyword>
<dbReference type="KEGG" id="lao:AOX59_07730"/>
<dbReference type="EMBL" id="CP013862">
    <property type="protein sequence ID" value="ALX48507.1"/>
    <property type="molecule type" value="Genomic_DNA"/>
</dbReference>
<name>A0A0U3NP51_9BACI</name>
<dbReference type="STRING" id="1472767.AOX59_07730"/>
<evidence type="ECO:0008006" key="4">
    <source>
        <dbReference type="Google" id="ProtNLM"/>
    </source>
</evidence>
<dbReference type="AlphaFoldDB" id="A0A0U3NP51"/>
<protein>
    <recommendedName>
        <fullName evidence="4">DUF5082 domain-containing protein</fullName>
    </recommendedName>
</protein>
<keyword evidence="1" id="KW-0175">Coiled coil</keyword>
<dbReference type="Proteomes" id="UP000050331">
    <property type="component" value="Chromosome"/>
</dbReference>
<feature type="coiled-coil region" evidence="1">
    <location>
        <begin position="27"/>
        <end position="54"/>
    </location>
</feature>
<accession>A0A0U3NP51</accession>
<evidence type="ECO:0000256" key="1">
    <source>
        <dbReference type="SAM" id="Coils"/>
    </source>
</evidence>
<sequence>MNDEQFEQLFQMIKELSEGQKGLSGEVKELREGQKEIRQDVQDIRQDIKSLDEKVDLLCVNWSISANAMVGAWLPSTHAVMRACFDRSYFKTRLSFFDQVH</sequence>
<evidence type="ECO:0000313" key="2">
    <source>
        <dbReference type="EMBL" id="ALX48507.1"/>
    </source>
</evidence>
<gene>
    <name evidence="2" type="ORF">AOX59_07730</name>
</gene>
<organism evidence="2 3">
    <name type="scientific">Lentibacillus amyloliquefaciens</name>
    <dbReference type="NCBI Taxonomy" id="1472767"/>
    <lineage>
        <taxon>Bacteria</taxon>
        <taxon>Bacillati</taxon>
        <taxon>Bacillota</taxon>
        <taxon>Bacilli</taxon>
        <taxon>Bacillales</taxon>
        <taxon>Bacillaceae</taxon>
        <taxon>Lentibacillus</taxon>
    </lineage>
</organism>
<proteinExistence type="predicted"/>
<evidence type="ECO:0000313" key="3">
    <source>
        <dbReference type="Proteomes" id="UP000050331"/>
    </source>
</evidence>
<reference evidence="2 3" key="1">
    <citation type="submission" date="2016-01" db="EMBL/GenBank/DDBJ databases">
        <title>Complete genome sequence of strain Lentibacillus amyloliquefaciens LAM0015T isolated from saline sediment.</title>
        <authorList>
            <person name="Wang J.-L."/>
            <person name="He M.-X."/>
        </authorList>
    </citation>
    <scope>NUCLEOTIDE SEQUENCE [LARGE SCALE GENOMIC DNA]</scope>
    <source>
        <strain evidence="2 3">LAM0015</strain>
    </source>
</reference>
<dbReference type="RefSeq" id="WP_068444191.1">
    <property type="nucleotide sequence ID" value="NZ_CP013862.1"/>
</dbReference>